<keyword evidence="2" id="KW-0285">Flavoprotein</keyword>
<evidence type="ECO:0000313" key="7">
    <source>
        <dbReference type="EMBL" id="SPN99273.1"/>
    </source>
</evidence>
<dbReference type="SUPFAM" id="SSF51905">
    <property type="entry name" value="FAD/NAD(P)-binding domain"/>
    <property type="match status" value="1"/>
</dbReference>
<dbReference type="AlphaFoldDB" id="A0AAE8ST52"/>
<dbReference type="Pfam" id="PF01494">
    <property type="entry name" value="FAD_binding_3"/>
    <property type="match status" value="1"/>
</dbReference>
<comment type="similarity">
    <text evidence="1">Belongs to the PheA/TfdB FAD monooxygenase family.</text>
</comment>
<comment type="caution">
    <text evidence="7">The sequence shown here is derived from an EMBL/GenBank/DDBJ whole genome shotgun (WGS) entry which is preliminary data.</text>
</comment>
<evidence type="ECO:0000256" key="3">
    <source>
        <dbReference type="ARBA" id="ARBA00022827"/>
    </source>
</evidence>
<dbReference type="Pfam" id="PF07976">
    <property type="entry name" value="Phe_hydrox_dim"/>
    <property type="match status" value="1"/>
</dbReference>
<dbReference type="Gene3D" id="3.40.30.20">
    <property type="match status" value="1"/>
</dbReference>
<dbReference type="InterPro" id="IPR036249">
    <property type="entry name" value="Thioredoxin-like_sf"/>
</dbReference>
<reference evidence="7" key="1">
    <citation type="submission" date="2018-03" db="EMBL/GenBank/DDBJ databases">
        <authorList>
            <person name="Guldener U."/>
        </authorList>
    </citation>
    <scope>NUCLEOTIDE SEQUENCE</scope>
</reference>
<keyword evidence="8" id="KW-1185">Reference proteome</keyword>
<accession>A0AAE8ST52</accession>
<sequence>MQDAYNLGWKIALAVKGIVPRSVLKTYESERRPVAQELIEFDRQFSRLFSGRPAKDVMDEEGIDLDEFKRVFVKGNLFASGLSINYGRSNIVAKPVDPLLRGEGIKVVSPPGMEVSDDSFAKNQSLATGLPIGKLFHSYQVINQSCARPWYFQQRLKADGRFRVVLFAGNILDPAQKERVDAWAATLDAPGSFLRRATPEGAKIDSVIEVLTIHSSKRVDTELLRDFPDILHPFDPTIGWDYDKVYVDDESHHEGFGDAYRNYGVDPQRGAVIAVRPDQVVGWVGELEDFDNLQKYFEACLVLRTSATLPIRVNGSA</sequence>
<proteinExistence type="inferred from homology"/>
<evidence type="ECO:0000256" key="2">
    <source>
        <dbReference type="ARBA" id="ARBA00022630"/>
    </source>
</evidence>
<feature type="domain" description="FAD-binding" evidence="5">
    <location>
        <begin position="1"/>
        <end position="41"/>
    </location>
</feature>
<feature type="domain" description="Phenol hydroxylase-like C-terminal dimerisation" evidence="6">
    <location>
        <begin position="84"/>
        <end position="302"/>
    </location>
</feature>
<dbReference type="SUPFAM" id="SSF52833">
    <property type="entry name" value="Thioredoxin-like"/>
    <property type="match status" value="1"/>
</dbReference>
<dbReference type="InterPro" id="IPR002938">
    <property type="entry name" value="FAD-bd"/>
</dbReference>
<dbReference type="Proteomes" id="UP001187682">
    <property type="component" value="Unassembled WGS sequence"/>
</dbReference>
<evidence type="ECO:0000256" key="4">
    <source>
        <dbReference type="ARBA" id="ARBA00023002"/>
    </source>
</evidence>
<dbReference type="GO" id="GO:0071949">
    <property type="term" value="F:FAD binding"/>
    <property type="evidence" value="ECO:0007669"/>
    <property type="project" value="InterPro"/>
</dbReference>
<keyword evidence="4" id="KW-0560">Oxidoreductase</keyword>
<evidence type="ECO:0000259" key="5">
    <source>
        <dbReference type="Pfam" id="PF01494"/>
    </source>
</evidence>
<protein>
    <submittedName>
        <fullName evidence="7">Related to phenol 2-monooxygenase</fullName>
    </submittedName>
</protein>
<dbReference type="PRINTS" id="PR00420">
    <property type="entry name" value="RNGMNOXGNASE"/>
</dbReference>
<dbReference type="CDD" id="cd02979">
    <property type="entry name" value="PHOX_C"/>
    <property type="match status" value="1"/>
</dbReference>
<dbReference type="PANTHER" id="PTHR43004">
    <property type="entry name" value="TRK SYSTEM POTASSIUM UPTAKE PROTEIN"/>
    <property type="match status" value="1"/>
</dbReference>
<evidence type="ECO:0000256" key="1">
    <source>
        <dbReference type="ARBA" id="ARBA00007801"/>
    </source>
</evidence>
<dbReference type="InterPro" id="IPR038220">
    <property type="entry name" value="PHOX_C_sf"/>
</dbReference>
<dbReference type="InterPro" id="IPR036188">
    <property type="entry name" value="FAD/NAD-bd_sf"/>
</dbReference>
<dbReference type="InterPro" id="IPR050641">
    <property type="entry name" value="RIFMO-like"/>
</dbReference>
<evidence type="ECO:0000259" key="6">
    <source>
        <dbReference type="Pfam" id="PF07976"/>
    </source>
</evidence>
<evidence type="ECO:0000313" key="8">
    <source>
        <dbReference type="Proteomes" id="UP001187682"/>
    </source>
</evidence>
<dbReference type="PANTHER" id="PTHR43004:SF20">
    <property type="entry name" value="2-MONOOXYGENASE, PUTATIVE (AFU_ORTHOLOGUE AFUA_1G13660)-RELATED"/>
    <property type="match status" value="1"/>
</dbReference>
<name>A0AAE8ST52_9PEZI</name>
<dbReference type="Gene3D" id="3.50.50.60">
    <property type="entry name" value="FAD/NAD(P)-binding domain"/>
    <property type="match status" value="1"/>
</dbReference>
<keyword evidence="3" id="KW-0274">FAD</keyword>
<dbReference type="GO" id="GO:0016709">
    <property type="term" value="F:oxidoreductase activity, acting on paired donors, with incorporation or reduction of molecular oxygen, NAD(P)H as one donor, and incorporation of one atom of oxygen"/>
    <property type="evidence" value="ECO:0007669"/>
    <property type="project" value="UniProtKB-ARBA"/>
</dbReference>
<gene>
    <name evidence="7" type="ORF">DNG_02310</name>
</gene>
<dbReference type="EMBL" id="ONZQ02000002">
    <property type="protein sequence ID" value="SPN99273.1"/>
    <property type="molecule type" value="Genomic_DNA"/>
</dbReference>
<organism evidence="7 8">
    <name type="scientific">Cephalotrichum gorgonifer</name>
    <dbReference type="NCBI Taxonomy" id="2041049"/>
    <lineage>
        <taxon>Eukaryota</taxon>
        <taxon>Fungi</taxon>
        <taxon>Dikarya</taxon>
        <taxon>Ascomycota</taxon>
        <taxon>Pezizomycotina</taxon>
        <taxon>Sordariomycetes</taxon>
        <taxon>Hypocreomycetidae</taxon>
        <taxon>Microascales</taxon>
        <taxon>Microascaceae</taxon>
        <taxon>Cephalotrichum</taxon>
    </lineage>
</organism>
<dbReference type="InterPro" id="IPR012941">
    <property type="entry name" value="Phe_hydrox_C_dim_dom"/>
</dbReference>